<keyword evidence="2" id="KW-1133">Transmembrane helix</keyword>
<evidence type="ECO:0000256" key="2">
    <source>
        <dbReference type="SAM" id="Phobius"/>
    </source>
</evidence>
<dbReference type="RefSeq" id="WP_138659381.1">
    <property type="nucleotide sequence ID" value="NZ_VATY01000004.1"/>
</dbReference>
<feature type="transmembrane region" description="Helical" evidence="2">
    <location>
        <begin position="126"/>
        <end position="143"/>
    </location>
</feature>
<evidence type="ECO:0000313" key="4">
    <source>
        <dbReference type="Proteomes" id="UP000310314"/>
    </source>
</evidence>
<keyword evidence="2" id="KW-0812">Transmembrane</keyword>
<keyword evidence="2" id="KW-0472">Membrane</keyword>
<evidence type="ECO:0000256" key="1">
    <source>
        <dbReference type="SAM" id="MobiDB-lite"/>
    </source>
</evidence>
<feature type="compositionally biased region" description="Acidic residues" evidence="1">
    <location>
        <begin position="483"/>
        <end position="495"/>
    </location>
</feature>
<dbReference type="AlphaFoldDB" id="A0A5S3PHN6"/>
<accession>A0A5S3PHN6</accession>
<proteinExistence type="predicted"/>
<feature type="transmembrane region" description="Helical" evidence="2">
    <location>
        <begin position="16"/>
        <end position="36"/>
    </location>
</feature>
<feature type="compositionally biased region" description="Acidic residues" evidence="1">
    <location>
        <begin position="515"/>
        <end position="527"/>
    </location>
</feature>
<gene>
    <name evidence="3" type="ORF">FEE95_17820</name>
</gene>
<feature type="region of interest" description="Disordered" evidence="1">
    <location>
        <begin position="483"/>
        <end position="539"/>
    </location>
</feature>
<comment type="caution">
    <text evidence="3">The sequence shown here is derived from an EMBL/GenBank/DDBJ whole genome shotgun (WGS) entry which is preliminary data.</text>
</comment>
<feature type="transmembrane region" description="Helical" evidence="2">
    <location>
        <begin position="42"/>
        <end position="59"/>
    </location>
</feature>
<dbReference type="Proteomes" id="UP000310314">
    <property type="component" value="Unassembled WGS sequence"/>
</dbReference>
<feature type="compositionally biased region" description="Basic and acidic residues" evidence="1">
    <location>
        <begin position="500"/>
        <end position="514"/>
    </location>
</feature>
<evidence type="ECO:0000313" key="3">
    <source>
        <dbReference type="EMBL" id="TMM53757.1"/>
    </source>
</evidence>
<reference evidence="3 4" key="1">
    <citation type="submission" date="2019-05" db="EMBL/GenBank/DDBJ databases">
        <authorList>
            <person name="Zhang J.-Y."/>
            <person name="Feg X."/>
            <person name="Du Z.-J."/>
        </authorList>
    </citation>
    <scope>NUCLEOTIDE SEQUENCE [LARGE SCALE GENOMIC DNA]</scope>
    <source>
        <strain evidence="3 4">RZ26</strain>
    </source>
</reference>
<organism evidence="3 4">
    <name type="scientific">Maribacter algarum</name>
    <name type="common">ex Zhang et al. 2020</name>
    <dbReference type="NCBI Taxonomy" id="2578118"/>
    <lineage>
        <taxon>Bacteria</taxon>
        <taxon>Pseudomonadati</taxon>
        <taxon>Bacteroidota</taxon>
        <taxon>Flavobacteriia</taxon>
        <taxon>Flavobacteriales</taxon>
        <taxon>Flavobacteriaceae</taxon>
        <taxon>Maribacter</taxon>
    </lineage>
</organism>
<name>A0A5S3PHN6_9FLAO</name>
<dbReference type="OrthoDB" id="780137at2"/>
<keyword evidence="4" id="KW-1185">Reference proteome</keyword>
<protein>
    <submittedName>
        <fullName evidence="3">Tryptophan-rich sensory protein</fullName>
    </submittedName>
</protein>
<dbReference type="EMBL" id="VATY01000004">
    <property type="protein sequence ID" value="TMM53757.1"/>
    <property type="molecule type" value="Genomic_DNA"/>
</dbReference>
<sequence length="741" mass="84502">MSMTGKHIVIQFTKRWQFLLVVEVCAYALGFALLVFAVSFNLMATMCGFVVCGLVLLLIRKPWQINLNKASSFLDQSLGGMENSTGLFLTPKTELSDIALLQRHRIEERLKTEIGKVEPKVPLKRALLWLLVFGVAAFFLYYFNLFGNLNTSNNSPATKEAIVFQALDSVVSESNPPSIKEQRLTIKYPAYTGLPPKTTTNMNIKALEGSTIFWSIQFDKVVDSVFMERNGESNSMKLKGTKYIKSIQLAQSGFYNFKFKDLGGTNYLSDLYSIEVVKDEIPEIEIQQLKQFSSFDAKDDKILNFNTLISDDYGISDVYIIATVTKGEGESVKFREERLSFGALNSRSKKLNLKKTIDLAALKMEAGDELYFYIEAIDTKQPKPNRARSETFFAVIRDTVSNRFAVEGTMGVDLMPDYFRSQRQLIIDTEKLIADKNKLTEKEFNFTSNELGYDQKALRLKYGEFMGDEADSGIQVTEEIEPEALPEGEQEEDDPLGAYTHDHDHDNEHNLADLDHEEEETDEEEDPLSNYLHNHDDPEESTLFTQSLKSKLRQAMAEMWDAELHLRLYTPENSLPYQYRALKLIQEIKNSSRIYVHRIGFDPPPIKEDKRLSGEIKDIKTLQKVDDVVKEDDFSAMREAVTRITEIVANQSKLVDTDRGLFDAAGNELAVLAIKNPSKYLNTLQRLKWISEKEQITVQELLEVQSGLLRALPTIEANPSKRTFFQDEMNTLMLKELEIND</sequence>